<protein>
    <submittedName>
        <fullName evidence="1">Uncharacterized protein</fullName>
    </submittedName>
</protein>
<evidence type="ECO:0000313" key="2">
    <source>
        <dbReference type="Proteomes" id="UP000522313"/>
    </source>
</evidence>
<sequence length="96" mass="11092">MSANFRPETLMELTRRGNVALKCRCGHRGVLDGPQLSKYFFVHQWNGRLHMVGDHLRCSRCGARQPRIRLTGEVPTTTFGPADERSWNELRRKLRG</sequence>
<evidence type="ECO:0000313" key="1">
    <source>
        <dbReference type="EMBL" id="MBB6503229.1"/>
    </source>
</evidence>
<dbReference type="AlphaFoldDB" id="A0A7X0J9N8"/>
<comment type="caution">
    <text evidence="1">The sequence shown here is derived from an EMBL/GenBank/DDBJ whole genome shotgun (WGS) entry which is preliminary data.</text>
</comment>
<organism evidence="1 2">
    <name type="scientific">Sphingomonas endophytica</name>
    <dbReference type="NCBI Taxonomy" id="869719"/>
    <lineage>
        <taxon>Bacteria</taxon>
        <taxon>Pseudomonadati</taxon>
        <taxon>Pseudomonadota</taxon>
        <taxon>Alphaproteobacteria</taxon>
        <taxon>Sphingomonadales</taxon>
        <taxon>Sphingomonadaceae</taxon>
        <taxon>Sphingomonas</taxon>
    </lineage>
</organism>
<reference evidence="1 2" key="1">
    <citation type="submission" date="2020-08" db="EMBL/GenBank/DDBJ databases">
        <title>The Agave Microbiome: Exploring the role of microbial communities in plant adaptations to desert environments.</title>
        <authorList>
            <person name="Partida-Martinez L.P."/>
        </authorList>
    </citation>
    <scope>NUCLEOTIDE SEQUENCE [LARGE SCALE GENOMIC DNA]</scope>
    <source>
        <strain evidence="1 2">AS3.13</strain>
    </source>
</reference>
<reference evidence="1 2" key="2">
    <citation type="submission" date="2020-08" db="EMBL/GenBank/DDBJ databases">
        <authorList>
            <person name="Partida-Martinez L."/>
            <person name="Huntemann M."/>
            <person name="Clum A."/>
            <person name="Wang J."/>
            <person name="Palaniappan K."/>
            <person name="Ritter S."/>
            <person name="Chen I.-M."/>
            <person name="Stamatis D."/>
            <person name="Reddy T."/>
            <person name="O'Malley R."/>
            <person name="Daum C."/>
            <person name="Shapiro N."/>
            <person name="Ivanova N."/>
            <person name="Kyrpides N."/>
            <person name="Woyke T."/>
        </authorList>
    </citation>
    <scope>NUCLEOTIDE SEQUENCE [LARGE SCALE GENOMIC DNA]</scope>
    <source>
        <strain evidence="1 2">AS3.13</strain>
    </source>
</reference>
<name>A0A7X0J9N8_9SPHN</name>
<dbReference type="Proteomes" id="UP000522313">
    <property type="component" value="Unassembled WGS sequence"/>
</dbReference>
<dbReference type="RefSeq" id="WP_184503774.1">
    <property type="nucleotide sequence ID" value="NZ_JACHBT010000001.1"/>
</dbReference>
<accession>A0A7X0J9N8</accession>
<dbReference type="EMBL" id="JACHBT010000001">
    <property type="protein sequence ID" value="MBB6503229.1"/>
    <property type="molecule type" value="Genomic_DNA"/>
</dbReference>
<proteinExistence type="predicted"/>
<gene>
    <name evidence="1" type="ORF">F4693_000178</name>
</gene>